<dbReference type="Pfam" id="PF12146">
    <property type="entry name" value="Hydrolase_4"/>
    <property type="match status" value="1"/>
</dbReference>
<evidence type="ECO:0000313" key="4">
    <source>
        <dbReference type="Proteomes" id="UP001149607"/>
    </source>
</evidence>
<keyword evidence="2" id="KW-0378">Hydrolase</keyword>
<evidence type="ECO:0000313" key="3">
    <source>
        <dbReference type="EMBL" id="WWY04243.1"/>
    </source>
</evidence>
<dbReference type="AlphaFoldDB" id="A0A9X4E193"/>
<dbReference type="Gene3D" id="3.40.50.1820">
    <property type="entry name" value="alpha/beta hydrolase"/>
    <property type="match status" value="1"/>
</dbReference>
<reference evidence="2" key="1">
    <citation type="submission" date="2022-10" db="EMBL/GenBank/DDBJ databases">
        <authorList>
            <person name="Boutroux M."/>
        </authorList>
    </citation>
    <scope>NUCLEOTIDE SEQUENCE</scope>
    <source>
        <strain evidence="2">51.81</strain>
    </source>
</reference>
<dbReference type="GO" id="GO:0016787">
    <property type="term" value="F:hydrolase activity"/>
    <property type="evidence" value="ECO:0007669"/>
    <property type="project" value="UniProtKB-KW"/>
</dbReference>
<dbReference type="PANTHER" id="PTHR42103:SF2">
    <property type="entry name" value="AB HYDROLASE-1 DOMAIN-CONTAINING PROTEIN"/>
    <property type="match status" value="1"/>
</dbReference>
<dbReference type="RefSeq" id="WP_274584991.1">
    <property type="nucleotide sequence ID" value="NZ_CP146598.1"/>
</dbReference>
<dbReference type="InterPro" id="IPR029058">
    <property type="entry name" value="AB_hydrolase_fold"/>
</dbReference>
<dbReference type="Proteomes" id="UP001149607">
    <property type="component" value="Chromosome"/>
</dbReference>
<keyword evidence="4" id="KW-1185">Reference proteome</keyword>
<evidence type="ECO:0000313" key="2">
    <source>
        <dbReference type="EMBL" id="MDD9327652.1"/>
    </source>
</evidence>
<accession>A0A9X4E193</accession>
<reference evidence="3" key="2">
    <citation type="submission" date="2024-02" db="EMBL/GenBank/DDBJ databases">
        <title>Neisseria leonii sp. nov.</title>
        <authorList>
            <person name="Boutroux M."/>
            <person name="Favre-Rochex S."/>
            <person name="Gorgette O."/>
            <person name="Touak G."/>
            <person name="Muhle E."/>
            <person name="Chesneau O."/>
            <person name="Clermont D."/>
            <person name="Rahi P."/>
        </authorList>
    </citation>
    <scope>NUCLEOTIDE SEQUENCE</scope>
    <source>
        <strain evidence="3">51.81</strain>
    </source>
</reference>
<dbReference type="PANTHER" id="PTHR42103">
    <property type="entry name" value="ALPHA/BETA-HYDROLASES SUPERFAMILY PROTEIN"/>
    <property type="match status" value="1"/>
</dbReference>
<proteinExistence type="predicted"/>
<organism evidence="2">
    <name type="scientific">Neisseria leonii</name>
    <dbReference type="NCBI Taxonomy" id="2995413"/>
    <lineage>
        <taxon>Bacteria</taxon>
        <taxon>Pseudomonadati</taxon>
        <taxon>Pseudomonadota</taxon>
        <taxon>Betaproteobacteria</taxon>
        <taxon>Neisseriales</taxon>
        <taxon>Neisseriaceae</taxon>
        <taxon>Neisseria</taxon>
    </lineage>
</organism>
<dbReference type="EMBL" id="JAPQFL010000002">
    <property type="protein sequence ID" value="MDD9327652.1"/>
    <property type="molecule type" value="Genomic_DNA"/>
</dbReference>
<dbReference type="EMBL" id="CP146598">
    <property type="protein sequence ID" value="WWY04243.1"/>
    <property type="molecule type" value="Genomic_DNA"/>
</dbReference>
<name>A0A9X4E193_9NEIS</name>
<evidence type="ECO:0000259" key="1">
    <source>
        <dbReference type="Pfam" id="PF12146"/>
    </source>
</evidence>
<gene>
    <name evidence="2" type="ORF">ORY91_001059</name>
    <name evidence="3" type="ORF">V9W64_08915</name>
</gene>
<protein>
    <submittedName>
        <fullName evidence="2">Alpha/beta fold hydrolase</fullName>
    </submittedName>
</protein>
<dbReference type="InterPro" id="IPR022742">
    <property type="entry name" value="Hydrolase_4"/>
</dbReference>
<dbReference type="SUPFAM" id="SSF53474">
    <property type="entry name" value="alpha/beta-Hydrolases"/>
    <property type="match status" value="1"/>
</dbReference>
<feature type="domain" description="Serine aminopeptidase S33" evidence="1">
    <location>
        <begin position="41"/>
        <end position="142"/>
    </location>
</feature>
<sequence length="212" mass="22361">MNTPEPIYIDGPTGRLETLCLPAQGRVQGVAVINHPNPLQGGTNTNKVIQTAAKVLAQTGFHCYLPNLRGAGGSDGVHDYGEGEAEDCLAVLNHACSRHPEAAKTVIAGFSFGGYVSLLAAEQHQPDLLLLIGAAANHYRDRRTPALPEAAKTLVIHGECDEVVTLKSILDWAGPQGIPVLVLPQASHFFHGKLIALRDTVARFAPAVLAGA</sequence>